<dbReference type="Pfam" id="PF26259">
    <property type="entry name" value="DUF8063"/>
    <property type="match status" value="1"/>
</dbReference>
<keyword evidence="1" id="KW-0812">Transmembrane</keyword>
<evidence type="ECO:0000256" key="1">
    <source>
        <dbReference type="SAM" id="Phobius"/>
    </source>
</evidence>
<organism evidence="2 3">
    <name type="scientific">Natranaeroarchaeum aerophilus</name>
    <dbReference type="NCBI Taxonomy" id="2917711"/>
    <lineage>
        <taxon>Archaea</taxon>
        <taxon>Methanobacteriati</taxon>
        <taxon>Methanobacteriota</taxon>
        <taxon>Stenosarchaea group</taxon>
        <taxon>Halobacteria</taxon>
        <taxon>Halobacteriales</taxon>
        <taxon>Natronoarchaeaceae</taxon>
        <taxon>Natranaeroarchaeum</taxon>
    </lineage>
</organism>
<reference evidence="2 3" key="1">
    <citation type="journal article" date="2022" name="Syst. Appl. Microbiol.">
        <title>Natronocalculus amylovorans gen. nov., sp. nov., and Natranaeroarchaeum aerophilus sp. nov., dominant culturable amylolytic natronoarchaea from hypersaline soda lakes in southwestern Siberia.</title>
        <authorList>
            <person name="Sorokin D.Y."/>
            <person name="Elcheninov A.G."/>
            <person name="Khizhniak T.V."/>
            <person name="Koenen M."/>
            <person name="Bale N.J."/>
            <person name="Damste J.S.S."/>
            <person name="Kublanov I.V."/>
        </authorList>
    </citation>
    <scope>NUCLEOTIDE SEQUENCE [LARGE SCALE GENOMIC DNA]</scope>
    <source>
        <strain evidence="2 3">AArc-St1-1</strain>
    </source>
</reference>
<dbReference type="EMBL" id="JAKRVY010000001">
    <property type="protein sequence ID" value="MCL9812585.1"/>
    <property type="molecule type" value="Genomic_DNA"/>
</dbReference>
<keyword evidence="1" id="KW-0472">Membrane</keyword>
<gene>
    <name evidence="2" type="ORF">AArcSt11_02820</name>
</gene>
<feature type="transmembrane region" description="Helical" evidence="1">
    <location>
        <begin position="135"/>
        <end position="155"/>
    </location>
</feature>
<dbReference type="InterPro" id="IPR058376">
    <property type="entry name" value="DUF8063"/>
</dbReference>
<comment type="caution">
    <text evidence="2">The sequence shown here is derived from an EMBL/GenBank/DDBJ whole genome shotgun (WGS) entry which is preliminary data.</text>
</comment>
<keyword evidence="3" id="KW-1185">Reference proteome</keyword>
<proteinExistence type="predicted"/>
<dbReference type="AlphaFoldDB" id="A0AAE3FP99"/>
<accession>A0AAE3FP99</accession>
<dbReference type="Proteomes" id="UP001202674">
    <property type="component" value="Unassembled WGS sequence"/>
</dbReference>
<protein>
    <submittedName>
        <fullName evidence="2">Uncharacterized protein</fullName>
    </submittedName>
</protein>
<evidence type="ECO:0000313" key="3">
    <source>
        <dbReference type="Proteomes" id="UP001202674"/>
    </source>
</evidence>
<name>A0AAE3FP99_9EURY</name>
<evidence type="ECO:0000313" key="2">
    <source>
        <dbReference type="EMBL" id="MCL9812585.1"/>
    </source>
</evidence>
<keyword evidence="1" id="KW-1133">Transmembrane helix</keyword>
<sequence length="165" mass="17464">MGVMGVTAQETPTNETDEFEDDLGDEYEQLIDAETRVVEWSYDSGVFTITVDADEDTELGITEAGGFEEGSGSYNFETVEIPEGESTVTFSTRDGNGAAVTISTQESLAQGTGAYLSTGTDVEENPFRHFGGTSGLFSGVGMTVLLAGLAAGYVVRSENRGVIEK</sequence>